<evidence type="ECO:0000313" key="1">
    <source>
        <dbReference type="EMBL" id="QHD55892.1"/>
    </source>
</evidence>
<evidence type="ECO:0000313" key="2">
    <source>
        <dbReference type="Proteomes" id="UP000000877"/>
    </source>
</evidence>
<gene>
    <name evidence="1" type="ORF">HrrHF2_225</name>
</gene>
<dbReference type="KEGG" id="vg:43578428"/>
<proteinExistence type="predicted"/>
<dbReference type="EMBL" id="AF222060">
    <property type="protein sequence ID" value="QHD55892.1"/>
    <property type="molecule type" value="Genomic_DNA"/>
</dbReference>
<reference evidence="2" key="1">
    <citation type="journal article" date="1995" name="J. Virol.">
        <title>Halophage HF2: genome organization and replication strategy.</title>
        <authorList>
            <person name="Nuttall S.D."/>
            <person name="Dyall-Smith M.L."/>
        </authorList>
    </citation>
    <scope>NUCLEOTIDE SEQUENCE [LARGE SCALE GENOMIC DNA]</scope>
</reference>
<dbReference type="Proteomes" id="UP000000877">
    <property type="component" value="Segment"/>
</dbReference>
<name>A0A6B9PPN0_9CAUD</name>
<protein>
    <submittedName>
        <fullName evidence="1">Putative CxxC motif protein</fullName>
    </submittedName>
</protein>
<reference evidence="1 2" key="2">
    <citation type="journal article" date="2002" name="Mol. Microbiol.">
        <title>HF2: a double-stranded DNA tailed haloarchaeal virus with a mosaic genome.</title>
        <authorList>
            <person name="Tang S.L."/>
            <person name="Nuttall S."/>
            <person name="Ngui K."/>
            <person name="Fisher C."/>
            <person name="Lopez P."/>
            <person name="Dyall-Smith M."/>
        </authorList>
    </citation>
    <scope>NUCLEOTIDE SEQUENCE</scope>
</reference>
<sequence length="183" mass="20303">MAKTKHKNNENVVKCPVEGCDHEGLSRGMHLHVRQSSGNGHGPNGDVPEHLDFSNLEVVGSKEVEMDYPSTRKGEDVARLCPFCRRPFSGYQGVMIHIGQIAGKENHPENATEMVEKGDCPVAHVDENRNVVEVIEEGDPDLMPSTEDRREGSVPRADVIAYIEWAESHDHLTAANKAREMLL</sequence>
<dbReference type="RefSeq" id="YP_009725265.1">
    <property type="nucleotide sequence ID" value="NC_003345.2"/>
</dbReference>
<organism evidence="1 2">
    <name type="scientific">Halorubrum phage HF2</name>
    <dbReference type="NCBI Taxonomy" id="33771"/>
    <lineage>
        <taxon>Viruses</taxon>
        <taxon>Duplodnaviria</taxon>
        <taxon>Heunggongvirae</taxon>
        <taxon>Uroviricota</taxon>
        <taxon>Caudoviricetes</taxon>
        <taxon>Thumleimavirales</taxon>
        <taxon>Hafunaviridae</taxon>
        <taxon>Haloferacalesvirus</taxon>
        <taxon>Haloferacalesvirus HF2</taxon>
    </lineage>
</organism>
<accession>A0A6B9PPN0</accession>
<dbReference type="GeneID" id="43578428"/>